<accession>A0A9K3JG13</accession>
<dbReference type="Gene3D" id="3.10.110.10">
    <property type="entry name" value="Ubiquitin Conjugating Enzyme"/>
    <property type="match status" value="1"/>
</dbReference>
<dbReference type="PANTHER" id="PTHR46116:SF41">
    <property type="entry name" value="UBIQUITIN-CONJUGATING ENZYME E2 25-RELATED"/>
    <property type="match status" value="1"/>
</dbReference>
<organism evidence="4 5">
    <name type="scientific">Helianthus annuus</name>
    <name type="common">Common sunflower</name>
    <dbReference type="NCBI Taxonomy" id="4232"/>
    <lineage>
        <taxon>Eukaryota</taxon>
        <taxon>Viridiplantae</taxon>
        <taxon>Streptophyta</taxon>
        <taxon>Embryophyta</taxon>
        <taxon>Tracheophyta</taxon>
        <taxon>Spermatophyta</taxon>
        <taxon>Magnoliopsida</taxon>
        <taxon>eudicotyledons</taxon>
        <taxon>Gunneridae</taxon>
        <taxon>Pentapetalae</taxon>
        <taxon>asterids</taxon>
        <taxon>campanulids</taxon>
        <taxon>Asterales</taxon>
        <taxon>Asteraceae</taxon>
        <taxon>Asteroideae</taxon>
        <taxon>Heliantheae alliance</taxon>
        <taxon>Heliantheae</taxon>
        <taxon>Helianthus</taxon>
    </lineage>
</organism>
<dbReference type="EMBL" id="MNCJ02000318">
    <property type="protein sequence ID" value="KAF5813865.1"/>
    <property type="molecule type" value="Genomic_DNA"/>
</dbReference>
<dbReference type="Proteomes" id="UP000215914">
    <property type="component" value="Unassembled WGS sequence"/>
</dbReference>
<dbReference type="GO" id="GO:0061631">
    <property type="term" value="F:ubiquitin conjugating enzyme activity"/>
    <property type="evidence" value="ECO:0000318"/>
    <property type="project" value="GO_Central"/>
</dbReference>
<proteinExistence type="predicted"/>
<dbReference type="SUPFAM" id="SSF54495">
    <property type="entry name" value="UBC-like"/>
    <property type="match status" value="1"/>
</dbReference>
<dbReference type="Pfam" id="PF00179">
    <property type="entry name" value="UQ_con"/>
    <property type="match status" value="1"/>
</dbReference>
<dbReference type="Gramene" id="mRNA:HanXRQr2_Chr03g0103781">
    <property type="protein sequence ID" value="mRNA:HanXRQr2_Chr03g0103781"/>
    <property type="gene ID" value="HanXRQr2_Chr03g0103781"/>
</dbReference>
<evidence type="ECO:0000259" key="3">
    <source>
        <dbReference type="PROSITE" id="PS50127"/>
    </source>
</evidence>
<dbReference type="PANTHER" id="PTHR46116">
    <property type="entry name" value="(E3-INDEPENDENT) E2 UBIQUITIN-CONJUGATING ENZYME"/>
    <property type="match status" value="1"/>
</dbReference>
<sequence>MDFNNSVAMRKRNKCQADFDEIADRVKEIDLCDEDLNDAVDNICKGIMDYICLVWSPAFRYDFDPYFRKKPCFDTRGGSGSRCSQFLAFSQHYRSKFDKFMKIYSRVGIYPKEDVLPAARLSPPIAIDEDVLERYKSFKRFDTVVDHSDHLFSKLPIEQTTEGWAKNIREEWRILRNGLPETIFVRAYESRMDLLRAVIIGAKGTPYHDGLFVFDVYIPSMYPLVSPLVRYHSFGFAINPHLFECGELRIYLSESFGQFSKTLWPSDDLTMLQFLVSIQERVLNADPLFHQPGFVDSGPSVAAKYLSLLYNEDILIKSLKTMIYIMNKPPKVNFEAFVVGHFRNRVVDILMACNAYRDGLAQAGGGGGNKEESCCSMEFQKKVHLCIYDLGTAFRKIGATEALEHLSPRATCTWLYGYRRN</sequence>
<comment type="caution">
    <text evidence="4">The sequence shown here is derived from an EMBL/GenBank/DDBJ whole genome shotgun (WGS) entry which is preliminary data.</text>
</comment>
<evidence type="ECO:0000256" key="2">
    <source>
        <dbReference type="ARBA" id="ARBA00022786"/>
    </source>
</evidence>
<reference evidence="4" key="2">
    <citation type="submission" date="2020-06" db="EMBL/GenBank/DDBJ databases">
        <title>Helianthus annuus Genome sequencing and assembly Release 2.</title>
        <authorList>
            <person name="Gouzy J."/>
            <person name="Langlade N."/>
            <person name="Munos S."/>
        </authorList>
    </citation>
    <scope>NUCLEOTIDE SEQUENCE</scope>
    <source>
        <tissue evidence="4">Leaves</tissue>
    </source>
</reference>
<evidence type="ECO:0000313" key="5">
    <source>
        <dbReference type="Proteomes" id="UP000215914"/>
    </source>
</evidence>
<keyword evidence="5" id="KW-1185">Reference proteome</keyword>
<reference evidence="4" key="1">
    <citation type="journal article" date="2017" name="Nature">
        <title>The sunflower genome provides insights into oil metabolism, flowering and Asterid evolution.</title>
        <authorList>
            <person name="Badouin H."/>
            <person name="Gouzy J."/>
            <person name="Grassa C.J."/>
            <person name="Murat F."/>
            <person name="Staton S.E."/>
            <person name="Cottret L."/>
            <person name="Lelandais-Briere C."/>
            <person name="Owens G.L."/>
            <person name="Carrere S."/>
            <person name="Mayjonade B."/>
            <person name="Legrand L."/>
            <person name="Gill N."/>
            <person name="Kane N.C."/>
            <person name="Bowers J.E."/>
            <person name="Hubner S."/>
            <person name="Bellec A."/>
            <person name="Berard A."/>
            <person name="Berges H."/>
            <person name="Blanchet N."/>
            <person name="Boniface M.C."/>
            <person name="Brunel D."/>
            <person name="Catrice O."/>
            <person name="Chaidir N."/>
            <person name="Claudel C."/>
            <person name="Donnadieu C."/>
            <person name="Faraut T."/>
            <person name="Fievet G."/>
            <person name="Helmstetter N."/>
            <person name="King M."/>
            <person name="Knapp S.J."/>
            <person name="Lai Z."/>
            <person name="Le Paslier M.C."/>
            <person name="Lippi Y."/>
            <person name="Lorenzon L."/>
            <person name="Mandel J.R."/>
            <person name="Marage G."/>
            <person name="Marchand G."/>
            <person name="Marquand E."/>
            <person name="Bret-Mestries E."/>
            <person name="Morien E."/>
            <person name="Nambeesan S."/>
            <person name="Nguyen T."/>
            <person name="Pegot-Espagnet P."/>
            <person name="Pouilly N."/>
            <person name="Raftis F."/>
            <person name="Sallet E."/>
            <person name="Schiex T."/>
            <person name="Thomas J."/>
            <person name="Vandecasteele C."/>
            <person name="Vares D."/>
            <person name="Vear F."/>
            <person name="Vautrin S."/>
            <person name="Crespi M."/>
            <person name="Mangin B."/>
            <person name="Burke J.M."/>
            <person name="Salse J."/>
            <person name="Munos S."/>
            <person name="Vincourt P."/>
            <person name="Rieseberg L.H."/>
            <person name="Langlade N.B."/>
        </authorList>
    </citation>
    <scope>NUCLEOTIDE SEQUENCE</scope>
    <source>
        <tissue evidence="4">Leaves</tissue>
    </source>
</reference>
<evidence type="ECO:0000313" key="4">
    <source>
        <dbReference type="EMBL" id="KAF5813865.1"/>
    </source>
</evidence>
<feature type="domain" description="UBC core" evidence="3">
    <location>
        <begin position="163"/>
        <end position="323"/>
    </location>
</feature>
<dbReference type="InterPro" id="IPR016135">
    <property type="entry name" value="UBQ-conjugating_enzyme/RWD"/>
</dbReference>
<dbReference type="AlphaFoldDB" id="A0A9K3JG13"/>
<dbReference type="InterPro" id="IPR000608">
    <property type="entry name" value="UBC"/>
</dbReference>
<protein>
    <submittedName>
        <fullName evidence="4">Ubiquitin-conjugating enzyme E2, ubiquitin-conjugating enzyme/RWD</fullName>
    </submittedName>
</protein>
<dbReference type="SMART" id="SM00212">
    <property type="entry name" value="UBCc"/>
    <property type="match status" value="1"/>
</dbReference>
<keyword evidence="2" id="KW-0833">Ubl conjugation pathway</keyword>
<gene>
    <name evidence="4" type="ORF">HanXRQr2_Chr03g0103781</name>
</gene>
<keyword evidence="1" id="KW-0808">Transferase</keyword>
<dbReference type="PROSITE" id="PS50127">
    <property type="entry name" value="UBC_2"/>
    <property type="match status" value="1"/>
</dbReference>
<evidence type="ECO:0000256" key="1">
    <source>
        <dbReference type="ARBA" id="ARBA00022679"/>
    </source>
</evidence>
<name>A0A9K3JG13_HELAN</name>